<evidence type="ECO:0000259" key="1">
    <source>
        <dbReference type="Pfam" id="PF04101"/>
    </source>
</evidence>
<protein>
    <submittedName>
        <fullName evidence="2">Pyrophosphoryl-undecaprenol N-acetylglucosamine transferase</fullName>
        <ecNumber evidence="2">2.4.1.227</ecNumber>
    </submittedName>
</protein>
<dbReference type="PANTHER" id="PTHR21015">
    <property type="entry name" value="UDP-N-ACETYLGLUCOSAMINE--N-ACETYLMURAMYL-(PENTAPEPTIDE) PYROPHOSPHORYL-UNDECAPRENOL N-ACETYLGLUCOSAMINE TRANSFERASE 1"/>
    <property type="match status" value="1"/>
</dbReference>
<dbReference type="RefSeq" id="WP_236549738.1">
    <property type="nucleotide sequence ID" value="NZ_APKE01000019.1"/>
</dbReference>
<keyword evidence="2" id="KW-0328">Glycosyltransferase</keyword>
<dbReference type="PANTHER" id="PTHR21015:SF22">
    <property type="entry name" value="GLYCOSYLTRANSFERASE"/>
    <property type="match status" value="1"/>
</dbReference>
<accession>A0A921NPG5</accession>
<dbReference type="Gene3D" id="3.40.50.2000">
    <property type="entry name" value="Glycogen Phosphorylase B"/>
    <property type="match status" value="1"/>
</dbReference>
<comment type="caution">
    <text evidence="2">The sequence shown here is derived from an EMBL/GenBank/DDBJ whole genome shotgun (WGS) entry which is preliminary data.</text>
</comment>
<name>A0A921NPG5_9RHOB</name>
<sequence>MTSLPANGSQARPIGYFVHHQGRGHAERCAALVNALPDARPVTIFCARDDIFPPLREGVEIRRIPSLFEPTGDEETGGDWVPTPDTLHCAPLGWPGIREAMAAITGWFAEARPLVMVCDVSAEIAQLCRICSVPHVKVLQHGDRSDPGHRAAYDGAAGLLAPFDARLAQHDWSASMLARCHFAPGLGVPVALPGKTQARAALGIADDEELILAVSGGGGSGMAQAPLGVGARAMPAARWVTIGQVQRDWHATEPANLDHMGWVENAGTWIAAADLVIASTGNTTCQQILAASKPWIAVPEWRYFDEQVAKAEALARAGAAIHLPHLPGSAHAWRAAVSAARGAHDPRLQASMIAKAPAQDAARWLEALGARLVSGGTAKTDTVDAAVPSPSNPNPPLIAVAGE</sequence>
<dbReference type="SUPFAM" id="SSF53756">
    <property type="entry name" value="UDP-Glycosyltransferase/glycogen phosphorylase"/>
    <property type="match status" value="1"/>
</dbReference>
<dbReference type="GO" id="GO:0016758">
    <property type="term" value="F:hexosyltransferase activity"/>
    <property type="evidence" value="ECO:0007669"/>
    <property type="project" value="InterPro"/>
</dbReference>
<dbReference type="EMBL" id="APKE01000019">
    <property type="protein sequence ID" value="KAF0676011.1"/>
    <property type="molecule type" value="Genomic_DNA"/>
</dbReference>
<dbReference type="InterPro" id="IPR007235">
    <property type="entry name" value="Glyco_trans_28_C"/>
</dbReference>
<evidence type="ECO:0000313" key="2">
    <source>
        <dbReference type="EMBL" id="KAF0676011.1"/>
    </source>
</evidence>
<organism evidence="2 3">
    <name type="scientific">Profundibacterium mesophilum KAUST100406-0324</name>
    <dbReference type="NCBI Taxonomy" id="1037889"/>
    <lineage>
        <taxon>Bacteria</taxon>
        <taxon>Pseudomonadati</taxon>
        <taxon>Pseudomonadota</taxon>
        <taxon>Alphaproteobacteria</taxon>
        <taxon>Rhodobacterales</taxon>
        <taxon>Roseobacteraceae</taxon>
        <taxon>Profundibacterium</taxon>
    </lineage>
</organism>
<dbReference type="Proteomes" id="UP000698242">
    <property type="component" value="Unassembled WGS sequence"/>
</dbReference>
<keyword evidence="3" id="KW-1185">Reference proteome</keyword>
<keyword evidence="2" id="KW-0808">Transferase</keyword>
<dbReference type="AlphaFoldDB" id="A0A921NPG5"/>
<evidence type="ECO:0000313" key="3">
    <source>
        <dbReference type="Proteomes" id="UP000698242"/>
    </source>
</evidence>
<proteinExistence type="predicted"/>
<dbReference type="EC" id="2.4.1.227" evidence="2"/>
<reference evidence="2" key="1">
    <citation type="submission" date="2013-03" db="EMBL/GenBank/DDBJ databases">
        <title>Genome Sequence of the Profundibacterium mesophilum strain KAUST100406-0324T from Red Sea, a novel genus in the family Rhodobacteraceae.</title>
        <authorList>
            <person name="Essack M."/>
            <person name="Alam I."/>
            <person name="Lafi F."/>
            <person name="Alawi W."/>
            <person name="Kamanu F."/>
            <person name="Al-Suwailem A."/>
            <person name="Lee O.O."/>
            <person name="Xu Y."/>
            <person name="Bajic V."/>
            <person name="Qian P.-Y."/>
            <person name="Archer J."/>
        </authorList>
    </citation>
    <scope>NUCLEOTIDE SEQUENCE</scope>
    <source>
        <strain evidence="2">KAUST100406-0324</strain>
    </source>
</reference>
<feature type="domain" description="Glycosyl transferase family 28 C-terminal" evidence="1">
    <location>
        <begin position="247"/>
        <end position="323"/>
    </location>
</feature>
<dbReference type="Pfam" id="PF04101">
    <property type="entry name" value="Glyco_tran_28_C"/>
    <property type="match status" value="1"/>
</dbReference>
<gene>
    <name evidence="2" type="ORF">PMES_01575</name>
</gene>